<dbReference type="SUPFAM" id="SSF53850">
    <property type="entry name" value="Periplasmic binding protein-like II"/>
    <property type="match status" value="1"/>
</dbReference>
<keyword evidence="1 2" id="KW-0732">Signal</keyword>
<evidence type="ECO:0000259" key="3">
    <source>
        <dbReference type="Pfam" id="PF00496"/>
    </source>
</evidence>
<protein>
    <submittedName>
        <fullName evidence="4">ABC transporter substrate-binding protein</fullName>
    </submittedName>
</protein>
<dbReference type="PANTHER" id="PTHR30290:SF38">
    <property type="entry name" value="D,D-DIPEPTIDE-BINDING PERIPLASMIC PROTEIN DDPA-RELATED"/>
    <property type="match status" value="1"/>
</dbReference>
<feature type="chain" id="PRO_5047131516" evidence="2">
    <location>
        <begin position="32"/>
        <end position="525"/>
    </location>
</feature>
<sequence>MKKKGSLLKRVSILFSVMGVLGMGSPLASRAQESQGVNSNETLNIAFSSNLTTLDPHLTTNQATRDVGRQIFETLLTLNENYEVIPQLAKSYEVSEDGLVYTFYLRDDVQFHNGDTLEASDVVASMDKWLKTSTQGKANLKDAEFVEVDPLTVELHITQPSLIVPYVLADQAPFPAIVPEESVTSSDETGLTDYIGTGPFQLAEWAPDQRIVLNRFDDYASREEETTGLGGKKEALVKEVVFHIVTDVSTRVSGITTGEYDIAFDIPLDNAEQIEYMEGVTASFNPAGTAAYVFNKAEGPFSDIKLREAFNTALNVEEALLTAYSNPEYYTLDSALALPDQTDWYSQAGSEQYNLADVELAKQLVEESDYNGEEVVILTTRDYPDHYNLAIVAQQTLESIGVNVRLDIFDWPTTQEVRKDPANFDIFPMTFAIRPTIHQNPFLDSTAAYAGWTNSPEIDQLLVDITQESDFDSAKPIIDELQQAVWDYLPIVKLGNYTDLSAIGENVQGYSELIGPVLWNVSKSE</sequence>
<dbReference type="Gene3D" id="3.10.105.10">
    <property type="entry name" value="Dipeptide-binding Protein, Domain 3"/>
    <property type="match status" value="1"/>
</dbReference>
<reference evidence="4 5" key="1">
    <citation type="submission" date="2020-07" db="EMBL/GenBank/DDBJ databases">
        <title>Facklamia lactis sp. nov., isolated from raw milk.</title>
        <authorList>
            <person name="Doll E.V."/>
            <person name="Huptas C."/>
            <person name="Staib L."/>
            <person name="Wenning M."/>
            <person name="Scherer S."/>
        </authorList>
    </citation>
    <scope>NUCLEOTIDE SEQUENCE [LARGE SCALE GENOMIC DNA]</scope>
    <source>
        <strain evidence="4 5">DSM 104272</strain>
    </source>
</reference>
<evidence type="ECO:0000256" key="2">
    <source>
        <dbReference type="SAM" id="SignalP"/>
    </source>
</evidence>
<evidence type="ECO:0000256" key="1">
    <source>
        <dbReference type="ARBA" id="ARBA00022729"/>
    </source>
</evidence>
<dbReference type="InterPro" id="IPR039424">
    <property type="entry name" value="SBP_5"/>
</dbReference>
<dbReference type="PANTHER" id="PTHR30290">
    <property type="entry name" value="PERIPLASMIC BINDING COMPONENT OF ABC TRANSPORTER"/>
    <property type="match status" value="1"/>
</dbReference>
<dbReference type="Proteomes" id="UP000823401">
    <property type="component" value="Unassembled WGS sequence"/>
</dbReference>
<dbReference type="Pfam" id="PF00496">
    <property type="entry name" value="SBP_bac_5"/>
    <property type="match status" value="1"/>
</dbReference>
<name>A0ABS0LKJ4_9LACT</name>
<dbReference type="PIRSF" id="PIRSF002741">
    <property type="entry name" value="MppA"/>
    <property type="match status" value="1"/>
</dbReference>
<keyword evidence="5" id="KW-1185">Reference proteome</keyword>
<dbReference type="EMBL" id="JACCEL010000019">
    <property type="protein sequence ID" value="MBG9978744.1"/>
    <property type="molecule type" value="Genomic_DNA"/>
</dbReference>
<comment type="caution">
    <text evidence="4">The sequence shown here is derived from an EMBL/GenBank/DDBJ whole genome shotgun (WGS) entry which is preliminary data.</text>
</comment>
<dbReference type="InterPro" id="IPR000914">
    <property type="entry name" value="SBP_5_dom"/>
</dbReference>
<organism evidence="4 5">
    <name type="scientific">Ruoffia tabacinasalis</name>
    <dbReference type="NCBI Taxonomy" id="87458"/>
    <lineage>
        <taxon>Bacteria</taxon>
        <taxon>Bacillati</taxon>
        <taxon>Bacillota</taxon>
        <taxon>Bacilli</taxon>
        <taxon>Lactobacillales</taxon>
        <taxon>Aerococcaceae</taxon>
        <taxon>Ruoffia</taxon>
    </lineage>
</organism>
<dbReference type="CDD" id="cd08502">
    <property type="entry name" value="PBP2_NikA_DppA_OppA_like_16"/>
    <property type="match status" value="1"/>
</dbReference>
<dbReference type="Gene3D" id="3.90.76.10">
    <property type="entry name" value="Dipeptide-binding Protein, Domain 1"/>
    <property type="match status" value="1"/>
</dbReference>
<evidence type="ECO:0000313" key="4">
    <source>
        <dbReference type="EMBL" id="MBG9978744.1"/>
    </source>
</evidence>
<evidence type="ECO:0000313" key="5">
    <source>
        <dbReference type="Proteomes" id="UP000823401"/>
    </source>
</evidence>
<proteinExistence type="predicted"/>
<feature type="domain" description="Solute-binding protein family 5" evidence="3">
    <location>
        <begin position="83"/>
        <end position="434"/>
    </location>
</feature>
<gene>
    <name evidence="4" type="ORF">HYQ42_08065</name>
</gene>
<dbReference type="Gene3D" id="3.40.190.10">
    <property type="entry name" value="Periplasmic binding protein-like II"/>
    <property type="match status" value="1"/>
</dbReference>
<dbReference type="RefSeq" id="WP_197104802.1">
    <property type="nucleotide sequence ID" value="NZ_JACCEL010000019.1"/>
</dbReference>
<accession>A0ABS0LKJ4</accession>
<feature type="signal peptide" evidence="2">
    <location>
        <begin position="1"/>
        <end position="31"/>
    </location>
</feature>
<dbReference type="InterPro" id="IPR030678">
    <property type="entry name" value="Peptide/Ni-bd"/>
</dbReference>